<evidence type="ECO:0000313" key="3">
    <source>
        <dbReference type="EMBL" id="CAF9915085.1"/>
    </source>
</evidence>
<evidence type="ECO:0000256" key="2">
    <source>
        <dbReference type="SAM" id="MobiDB-lite"/>
    </source>
</evidence>
<dbReference type="Proteomes" id="UP000664521">
    <property type="component" value="Unassembled WGS sequence"/>
</dbReference>
<dbReference type="GO" id="GO:0005739">
    <property type="term" value="C:mitochondrion"/>
    <property type="evidence" value="ECO:0007669"/>
    <property type="project" value="TreeGrafter"/>
</dbReference>
<evidence type="ECO:0000256" key="1">
    <source>
        <dbReference type="ARBA" id="ARBA00007355"/>
    </source>
</evidence>
<dbReference type="OrthoDB" id="10255576at2759"/>
<dbReference type="PANTHER" id="PTHR32470">
    <property type="entry name" value="ADH DEHYDROGENASE [UBIQUINONE] 1 ALPHA SUBCOMPLEX ASSEMBLY FACTOR 2"/>
    <property type="match status" value="1"/>
</dbReference>
<dbReference type="GO" id="GO:0045271">
    <property type="term" value="C:respiratory chain complex I"/>
    <property type="evidence" value="ECO:0007669"/>
    <property type="project" value="InterPro"/>
</dbReference>
<dbReference type="InterPro" id="IPR052618">
    <property type="entry name" value="ComplexI_NDUFA12"/>
</dbReference>
<sequence length="188" mass="21918">MSRLWQRWKALPLPWRKHQLAGVDLAGNRYWFFRPTANARPRRIMENNPEIPYSDIKIPPQWHQWLRYTRPDPPSLPELQYDVQRLEDLKHLVRAADERWAAKPSVLDKPRRGNQELAIGDGEMKGTVGQKGETGEGRGVDGVERQRAVEMKKREGGEKGKEDPWKIRQGKAGEDWKPEAWSPGRVQR</sequence>
<accession>A0A8H3IBX7</accession>
<evidence type="ECO:0008006" key="5">
    <source>
        <dbReference type="Google" id="ProtNLM"/>
    </source>
</evidence>
<organism evidence="3 4">
    <name type="scientific">Heterodermia speciosa</name>
    <dbReference type="NCBI Taxonomy" id="116794"/>
    <lineage>
        <taxon>Eukaryota</taxon>
        <taxon>Fungi</taxon>
        <taxon>Dikarya</taxon>
        <taxon>Ascomycota</taxon>
        <taxon>Pezizomycotina</taxon>
        <taxon>Lecanoromycetes</taxon>
        <taxon>OSLEUM clade</taxon>
        <taxon>Lecanoromycetidae</taxon>
        <taxon>Caliciales</taxon>
        <taxon>Physciaceae</taxon>
        <taxon>Heterodermia</taxon>
    </lineage>
</organism>
<proteinExistence type="inferred from homology"/>
<dbReference type="InterPro" id="IPR007763">
    <property type="entry name" value="NDUFA12"/>
</dbReference>
<dbReference type="AlphaFoldDB" id="A0A8H3IBX7"/>
<reference evidence="3" key="1">
    <citation type="submission" date="2021-03" db="EMBL/GenBank/DDBJ databases">
        <authorList>
            <person name="Tagirdzhanova G."/>
        </authorList>
    </citation>
    <scope>NUCLEOTIDE SEQUENCE</scope>
</reference>
<dbReference type="Pfam" id="PF05071">
    <property type="entry name" value="NDUFA12"/>
    <property type="match status" value="1"/>
</dbReference>
<protein>
    <recommendedName>
        <fullName evidence="5">NADH dehydrogenase [ubiquinone] 1 alpha subcomplex subunit</fullName>
    </recommendedName>
</protein>
<comment type="similarity">
    <text evidence="1">Belongs to the complex I NDUFA12 subunit family.</text>
</comment>
<feature type="region of interest" description="Disordered" evidence="2">
    <location>
        <begin position="108"/>
        <end position="188"/>
    </location>
</feature>
<name>A0A8H3IBX7_9LECA</name>
<feature type="compositionally biased region" description="Basic and acidic residues" evidence="2">
    <location>
        <begin position="133"/>
        <end position="178"/>
    </location>
</feature>
<dbReference type="PANTHER" id="PTHR32470:SF2">
    <property type="entry name" value="NADH DEHYDROGENASE [UBIQUINONE] 1 ALPHA SUBCOMPLEX ASSEMBLY FACTOR 2"/>
    <property type="match status" value="1"/>
</dbReference>
<dbReference type="EMBL" id="CAJPDS010000015">
    <property type="protein sequence ID" value="CAF9915085.1"/>
    <property type="molecule type" value="Genomic_DNA"/>
</dbReference>
<evidence type="ECO:0000313" key="4">
    <source>
        <dbReference type="Proteomes" id="UP000664521"/>
    </source>
</evidence>
<dbReference type="GO" id="GO:0032981">
    <property type="term" value="P:mitochondrial respiratory chain complex I assembly"/>
    <property type="evidence" value="ECO:0007669"/>
    <property type="project" value="TreeGrafter"/>
</dbReference>
<gene>
    <name evidence="3" type="ORF">HETSPECPRED_002294</name>
</gene>
<comment type="caution">
    <text evidence="3">The sequence shown here is derived from an EMBL/GenBank/DDBJ whole genome shotgun (WGS) entry which is preliminary data.</text>
</comment>
<keyword evidence="4" id="KW-1185">Reference proteome</keyword>